<evidence type="ECO:0000313" key="1">
    <source>
        <dbReference type="EMBL" id="KAJ1184392.1"/>
    </source>
</evidence>
<dbReference type="EMBL" id="JANPWB010000005">
    <property type="protein sequence ID" value="KAJ1184392.1"/>
    <property type="molecule type" value="Genomic_DNA"/>
</dbReference>
<sequence length="182" mass="19544">MTLTPHGAALPRFAPQPCLGIPNDDALADPGATTCTGPVDTAHEVHEAPSHPAWQPRSTDASTIDSSVVTRPVDTAREGHEAQSRPALQAWAYRRQRFSNDATAACTVTWRHCTSHRPASHRSRSLTDAAGCHHRAAACTVTYRPRTSHRPALLRSPDAIPAALLTSSARSSIHKVRNSQGV</sequence>
<protein>
    <submittedName>
        <fullName evidence="1">Uncharacterized protein</fullName>
    </submittedName>
</protein>
<accession>A0AAV7U686</accession>
<proteinExistence type="predicted"/>
<reference evidence="1" key="1">
    <citation type="journal article" date="2022" name="bioRxiv">
        <title>Sequencing and chromosome-scale assembly of the giantPleurodeles waltlgenome.</title>
        <authorList>
            <person name="Brown T."/>
            <person name="Elewa A."/>
            <person name="Iarovenko S."/>
            <person name="Subramanian E."/>
            <person name="Araus A.J."/>
            <person name="Petzold A."/>
            <person name="Susuki M."/>
            <person name="Suzuki K.-i.T."/>
            <person name="Hayashi T."/>
            <person name="Toyoda A."/>
            <person name="Oliveira C."/>
            <person name="Osipova E."/>
            <person name="Leigh N.D."/>
            <person name="Simon A."/>
            <person name="Yun M.H."/>
        </authorList>
    </citation>
    <scope>NUCLEOTIDE SEQUENCE</scope>
    <source>
        <strain evidence="1">20211129_DDA</strain>
        <tissue evidence="1">Liver</tissue>
    </source>
</reference>
<dbReference type="Proteomes" id="UP001066276">
    <property type="component" value="Chromosome 3_1"/>
</dbReference>
<evidence type="ECO:0000313" key="2">
    <source>
        <dbReference type="Proteomes" id="UP001066276"/>
    </source>
</evidence>
<keyword evidence="2" id="KW-1185">Reference proteome</keyword>
<gene>
    <name evidence="1" type="ORF">NDU88_001199</name>
</gene>
<dbReference type="AlphaFoldDB" id="A0AAV7U686"/>
<name>A0AAV7U686_PLEWA</name>
<comment type="caution">
    <text evidence="1">The sequence shown here is derived from an EMBL/GenBank/DDBJ whole genome shotgun (WGS) entry which is preliminary data.</text>
</comment>
<organism evidence="1 2">
    <name type="scientific">Pleurodeles waltl</name>
    <name type="common">Iberian ribbed newt</name>
    <dbReference type="NCBI Taxonomy" id="8319"/>
    <lineage>
        <taxon>Eukaryota</taxon>
        <taxon>Metazoa</taxon>
        <taxon>Chordata</taxon>
        <taxon>Craniata</taxon>
        <taxon>Vertebrata</taxon>
        <taxon>Euteleostomi</taxon>
        <taxon>Amphibia</taxon>
        <taxon>Batrachia</taxon>
        <taxon>Caudata</taxon>
        <taxon>Salamandroidea</taxon>
        <taxon>Salamandridae</taxon>
        <taxon>Pleurodelinae</taxon>
        <taxon>Pleurodeles</taxon>
    </lineage>
</organism>